<keyword evidence="6" id="KW-0560">Oxidoreductase</keyword>
<evidence type="ECO:0000256" key="6">
    <source>
        <dbReference type="ARBA" id="ARBA00023002"/>
    </source>
</evidence>
<keyword evidence="5" id="KW-0274">FAD</keyword>
<evidence type="ECO:0000313" key="11">
    <source>
        <dbReference type="EMBL" id="MDO7874886.1"/>
    </source>
</evidence>
<keyword evidence="2" id="KW-0285">Flavoprotein</keyword>
<sequence length="541" mass="58498">MLPEINLTDSASLPEGALKTFATPDGGPKVLLTRQQGQVHAFAPNCPHYGAPLEKGKVVAGRLICPWHHACFRLETGQLCEPPALDDLPSYAVREAGGRIWVRVPANPPASTDKPDTTPTAELGGTPPAPAAAPTDQRTFVIVGAGAAGQFAAQTLRREGFRGRIVLLTAEAQLPYDRTKLSKAYLAGKAEPAALPLREKLFYEAQHIELLTNARVTGIDSKTQEVQLADQPPLRYDQLLLAPGTTPNLLPQLPGHDLNGVLPLRSRADADVLLEATREAAQVVVIGSSFIGMETAASLAAEGRQVTVVAQDKVPFAKVLGPEIGQMFRQLHEAKGVRFETEAEVESLLSEGNQVSAVLLKGGRKLPAQVVVLGVGVRPATEFLRRSFELEKDGGLKTDEYLQVTENVYAAGDIAAFPLAANGKPARIEHWRLAQQHGQLAARNMLGQREKLTAAPFFWTQQFGKSLRYAGHADKWDDIMYHGEVAKQKFLAFYVQRGRIVAVAGMGRDADMIYITELLGQGRLPAPAQLQPDTDWAALLA</sequence>
<gene>
    <name evidence="11" type="ORF">Q5H93_09100</name>
</gene>
<dbReference type="RefSeq" id="WP_305006201.1">
    <property type="nucleotide sequence ID" value="NZ_JAUQSY010000005.1"/>
</dbReference>
<keyword evidence="12" id="KW-1185">Reference proteome</keyword>
<keyword evidence="4" id="KW-0479">Metal-binding</keyword>
<feature type="domain" description="Rieske" evidence="10">
    <location>
        <begin position="5"/>
        <end position="102"/>
    </location>
</feature>
<keyword evidence="3" id="KW-0001">2Fe-2S</keyword>
<dbReference type="PROSITE" id="PS51296">
    <property type="entry name" value="RIESKE"/>
    <property type="match status" value="1"/>
</dbReference>
<dbReference type="PRINTS" id="PR00368">
    <property type="entry name" value="FADPNR"/>
</dbReference>
<keyword evidence="7" id="KW-0408">Iron</keyword>
<comment type="caution">
    <text evidence="11">The sequence shown here is derived from an EMBL/GenBank/DDBJ whole genome shotgun (WGS) entry which is preliminary data.</text>
</comment>
<dbReference type="EMBL" id="JAUQSY010000005">
    <property type="protein sequence ID" value="MDO7874886.1"/>
    <property type="molecule type" value="Genomic_DNA"/>
</dbReference>
<dbReference type="PANTHER" id="PTHR43557:SF2">
    <property type="entry name" value="RIESKE DOMAIN-CONTAINING PROTEIN-RELATED"/>
    <property type="match status" value="1"/>
</dbReference>
<dbReference type="Gene3D" id="3.30.390.30">
    <property type="match status" value="1"/>
</dbReference>
<dbReference type="InterPro" id="IPR016156">
    <property type="entry name" value="FAD/NAD-linked_Rdtase_dimer_sf"/>
</dbReference>
<accession>A0ABT9BDX6</accession>
<dbReference type="PRINTS" id="PR00411">
    <property type="entry name" value="PNDRDTASEI"/>
</dbReference>
<dbReference type="Gene3D" id="2.102.10.10">
    <property type="entry name" value="Rieske [2Fe-2S] iron-sulphur domain"/>
    <property type="match status" value="1"/>
</dbReference>
<dbReference type="InterPro" id="IPR036922">
    <property type="entry name" value="Rieske_2Fe-2S_sf"/>
</dbReference>
<feature type="region of interest" description="Disordered" evidence="9">
    <location>
        <begin position="104"/>
        <end position="133"/>
    </location>
</feature>
<dbReference type="SUPFAM" id="SSF50022">
    <property type="entry name" value="ISP domain"/>
    <property type="match status" value="1"/>
</dbReference>
<dbReference type="PANTHER" id="PTHR43557">
    <property type="entry name" value="APOPTOSIS-INDUCING FACTOR 1"/>
    <property type="match status" value="1"/>
</dbReference>
<dbReference type="Proteomes" id="UP001176429">
    <property type="component" value="Unassembled WGS sequence"/>
</dbReference>
<evidence type="ECO:0000259" key="10">
    <source>
        <dbReference type="PROSITE" id="PS51296"/>
    </source>
</evidence>
<feature type="compositionally biased region" description="Low complexity" evidence="9">
    <location>
        <begin position="117"/>
        <end position="126"/>
    </location>
</feature>
<evidence type="ECO:0000313" key="12">
    <source>
        <dbReference type="Proteomes" id="UP001176429"/>
    </source>
</evidence>
<dbReference type="InterPro" id="IPR028202">
    <property type="entry name" value="Reductase_C"/>
</dbReference>
<proteinExistence type="predicted"/>
<evidence type="ECO:0000256" key="8">
    <source>
        <dbReference type="ARBA" id="ARBA00023014"/>
    </source>
</evidence>
<dbReference type="InterPro" id="IPR023753">
    <property type="entry name" value="FAD/NAD-binding_dom"/>
</dbReference>
<dbReference type="InterPro" id="IPR050446">
    <property type="entry name" value="FAD-oxidoreductase/Apoptosis"/>
</dbReference>
<evidence type="ECO:0000256" key="9">
    <source>
        <dbReference type="SAM" id="MobiDB-lite"/>
    </source>
</evidence>
<dbReference type="InterPro" id="IPR017941">
    <property type="entry name" value="Rieske_2Fe-2S"/>
</dbReference>
<dbReference type="CDD" id="cd03478">
    <property type="entry name" value="Rieske_AIFL_N"/>
    <property type="match status" value="1"/>
</dbReference>
<evidence type="ECO:0000256" key="7">
    <source>
        <dbReference type="ARBA" id="ARBA00023004"/>
    </source>
</evidence>
<comment type="cofactor">
    <cofactor evidence="1">
        <name>FAD</name>
        <dbReference type="ChEBI" id="CHEBI:57692"/>
    </cofactor>
</comment>
<evidence type="ECO:0000256" key="4">
    <source>
        <dbReference type="ARBA" id="ARBA00022723"/>
    </source>
</evidence>
<dbReference type="SUPFAM" id="SSF51905">
    <property type="entry name" value="FAD/NAD(P)-binding domain"/>
    <property type="match status" value="2"/>
</dbReference>
<dbReference type="Pfam" id="PF14759">
    <property type="entry name" value="Reductase_C"/>
    <property type="match status" value="1"/>
</dbReference>
<dbReference type="InterPro" id="IPR036188">
    <property type="entry name" value="FAD/NAD-bd_sf"/>
</dbReference>
<dbReference type="Gene3D" id="3.50.50.60">
    <property type="entry name" value="FAD/NAD(P)-binding domain"/>
    <property type="match status" value="2"/>
</dbReference>
<dbReference type="Pfam" id="PF00355">
    <property type="entry name" value="Rieske"/>
    <property type="match status" value="1"/>
</dbReference>
<evidence type="ECO:0000256" key="5">
    <source>
        <dbReference type="ARBA" id="ARBA00022827"/>
    </source>
</evidence>
<protein>
    <submittedName>
        <fullName evidence="11">FAD-dependent oxidoreductase</fullName>
    </submittedName>
</protein>
<dbReference type="Pfam" id="PF07992">
    <property type="entry name" value="Pyr_redox_2"/>
    <property type="match status" value="1"/>
</dbReference>
<keyword evidence="8" id="KW-0411">Iron-sulfur</keyword>
<organism evidence="11 12">
    <name type="scientific">Hymenobacter aranciens</name>
    <dbReference type="NCBI Taxonomy" id="3063996"/>
    <lineage>
        <taxon>Bacteria</taxon>
        <taxon>Pseudomonadati</taxon>
        <taxon>Bacteroidota</taxon>
        <taxon>Cytophagia</taxon>
        <taxon>Cytophagales</taxon>
        <taxon>Hymenobacteraceae</taxon>
        <taxon>Hymenobacter</taxon>
    </lineage>
</organism>
<dbReference type="SUPFAM" id="SSF55424">
    <property type="entry name" value="FAD/NAD-linked reductases, dimerisation (C-terminal) domain"/>
    <property type="match status" value="1"/>
</dbReference>
<evidence type="ECO:0000256" key="2">
    <source>
        <dbReference type="ARBA" id="ARBA00022630"/>
    </source>
</evidence>
<reference evidence="11" key="1">
    <citation type="submission" date="2023-07" db="EMBL/GenBank/DDBJ databases">
        <authorList>
            <person name="Kim M.K."/>
        </authorList>
    </citation>
    <scope>NUCLEOTIDE SEQUENCE</scope>
    <source>
        <strain evidence="11">ASUV-10-1</strain>
    </source>
</reference>
<evidence type="ECO:0000256" key="3">
    <source>
        <dbReference type="ARBA" id="ARBA00022714"/>
    </source>
</evidence>
<name>A0ABT9BDX6_9BACT</name>
<evidence type="ECO:0000256" key="1">
    <source>
        <dbReference type="ARBA" id="ARBA00001974"/>
    </source>
</evidence>